<proteinExistence type="predicted"/>
<feature type="transmembrane region" description="Helical" evidence="1">
    <location>
        <begin position="29"/>
        <end position="48"/>
    </location>
</feature>
<dbReference type="Proteomes" id="UP000234331">
    <property type="component" value="Unassembled WGS sequence"/>
</dbReference>
<reference evidence="2 3" key="1">
    <citation type="submission" date="2017-06" db="EMBL/GenBank/DDBJ databases">
        <authorList>
            <person name="Kim H.J."/>
            <person name="Triplett B.A."/>
        </authorList>
    </citation>
    <scope>NUCLEOTIDE SEQUENCE [LARGE SCALE GENOMIC DNA]</scope>
    <source>
        <strain evidence="2">FRACA_ARgP5</strain>
    </source>
</reference>
<evidence type="ECO:0000313" key="2">
    <source>
        <dbReference type="EMBL" id="SNQ51877.1"/>
    </source>
</evidence>
<keyword evidence="3" id="KW-1185">Reference proteome</keyword>
<name>A0A2I2L1Y8_9ACTN</name>
<keyword evidence="1" id="KW-0812">Transmembrane</keyword>
<evidence type="ECO:0000256" key="1">
    <source>
        <dbReference type="SAM" id="Phobius"/>
    </source>
</evidence>
<dbReference type="AlphaFoldDB" id="A0A2I2L1Y8"/>
<organism evidence="2 3">
    <name type="scientific">Frankia canadensis</name>
    <dbReference type="NCBI Taxonomy" id="1836972"/>
    <lineage>
        <taxon>Bacteria</taxon>
        <taxon>Bacillati</taxon>
        <taxon>Actinomycetota</taxon>
        <taxon>Actinomycetes</taxon>
        <taxon>Frankiales</taxon>
        <taxon>Frankiaceae</taxon>
        <taxon>Frankia</taxon>
    </lineage>
</organism>
<accession>A0A2I2L1Y8</accession>
<dbReference type="EMBL" id="FZMO01000552">
    <property type="protein sequence ID" value="SNQ51877.1"/>
    <property type="molecule type" value="Genomic_DNA"/>
</dbReference>
<gene>
    <name evidence="2" type="ORF">FRACA_840015</name>
</gene>
<sequence length="49" mass="5018">MIASGAISTLAGISFLLQAATSHPSLRNLAGYALLGGIFFLVSALRLGR</sequence>
<keyword evidence="1" id="KW-1133">Transmembrane helix</keyword>
<protein>
    <submittedName>
        <fullName evidence="2">Integral membrane protein</fullName>
    </submittedName>
</protein>
<keyword evidence="1" id="KW-0472">Membrane</keyword>
<evidence type="ECO:0000313" key="3">
    <source>
        <dbReference type="Proteomes" id="UP000234331"/>
    </source>
</evidence>